<dbReference type="PANTHER" id="PTHR30055:SF234">
    <property type="entry name" value="HTH-TYPE TRANSCRIPTIONAL REGULATOR BETI"/>
    <property type="match status" value="1"/>
</dbReference>
<dbReference type="InterPro" id="IPR036271">
    <property type="entry name" value="Tet_transcr_reg_TetR-rel_C_sf"/>
</dbReference>
<dbReference type="SUPFAM" id="SSF48498">
    <property type="entry name" value="Tetracyclin repressor-like, C-terminal domain"/>
    <property type="match status" value="1"/>
</dbReference>
<comment type="caution">
    <text evidence="6">The sequence shown here is derived from an EMBL/GenBank/DDBJ whole genome shotgun (WGS) entry which is preliminary data.</text>
</comment>
<dbReference type="PROSITE" id="PS50977">
    <property type="entry name" value="HTH_TETR_2"/>
    <property type="match status" value="1"/>
</dbReference>
<organism evidence="6 7">
    <name type="scientific">Lacticaseibacillus zeae DSM 20178 = KCTC 3804</name>
    <dbReference type="NCBI Taxonomy" id="1423816"/>
    <lineage>
        <taxon>Bacteria</taxon>
        <taxon>Bacillati</taxon>
        <taxon>Bacillota</taxon>
        <taxon>Bacilli</taxon>
        <taxon>Lactobacillales</taxon>
        <taxon>Lactobacillaceae</taxon>
        <taxon>Lacticaseibacillus</taxon>
    </lineage>
</organism>
<dbReference type="Pfam" id="PF00440">
    <property type="entry name" value="TetR_N"/>
    <property type="match status" value="1"/>
</dbReference>
<dbReference type="InterPro" id="IPR001647">
    <property type="entry name" value="HTH_TetR"/>
</dbReference>
<evidence type="ECO:0000256" key="4">
    <source>
        <dbReference type="PROSITE-ProRule" id="PRU00335"/>
    </source>
</evidence>
<keyword evidence="3" id="KW-0804">Transcription</keyword>
<dbReference type="GO" id="GO:0000976">
    <property type="term" value="F:transcription cis-regulatory region binding"/>
    <property type="evidence" value="ECO:0007669"/>
    <property type="project" value="TreeGrafter"/>
</dbReference>
<keyword evidence="1" id="KW-0805">Transcription regulation</keyword>
<sequence>MKKVVTDPQKVTRILQAATDAFGQLGFAKTKTDQIAATAGVSKGLIFHYFGNKQALYLDTFKTAYQRIYAHMDPHQWQDAPELAAMMSAAVKYEMKLQLAFPAEYRLMMQAYADLPHFPQPLQHQIQQETQAISVEANRIFRKKIEQLPRRQGISVDDIFSVVSALIAQQTAVTTQLIATGKYRNFEDLQAVVDQMNRQLRIVEHGFLPD</sequence>
<evidence type="ECO:0000256" key="2">
    <source>
        <dbReference type="ARBA" id="ARBA00023125"/>
    </source>
</evidence>
<dbReference type="eggNOG" id="COG1309">
    <property type="taxonomic scope" value="Bacteria"/>
</dbReference>
<dbReference type="Gene3D" id="1.10.357.10">
    <property type="entry name" value="Tetracycline Repressor, domain 2"/>
    <property type="match status" value="1"/>
</dbReference>
<dbReference type="GO" id="GO:0003700">
    <property type="term" value="F:DNA-binding transcription factor activity"/>
    <property type="evidence" value="ECO:0007669"/>
    <property type="project" value="TreeGrafter"/>
</dbReference>
<dbReference type="SUPFAM" id="SSF46689">
    <property type="entry name" value="Homeodomain-like"/>
    <property type="match status" value="1"/>
</dbReference>
<proteinExistence type="predicted"/>
<reference evidence="6 7" key="1">
    <citation type="journal article" date="2015" name="Genome Announc.">
        <title>Expanding the biotechnology potential of lactobacilli through comparative genomics of 213 strains and associated genera.</title>
        <authorList>
            <person name="Sun Z."/>
            <person name="Harris H.M."/>
            <person name="McCann A."/>
            <person name="Guo C."/>
            <person name="Argimon S."/>
            <person name="Zhang W."/>
            <person name="Yang X."/>
            <person name="Jeffery I.B."/>
            <person name="Cooney J.C."/>
            <person name="Kagawa T.F."/>
            <person name="Liu W."/>
            <person name="Song Y."/>
            <person name="Salvetti E."/>
            <person name="Wrobel A."/>
            <person name="Rasinkangas P."/>
            <person name="Parkhill J."/>
            <person name="Rea M.C."/>
            <person name="O'Sullivan O."/>
            <person name="Ritari J."/>
            <person name="Douillard F.P."/>
            <person name="Paul Ross R."/>
            <person name="Yang R."/>
            <person name="Briner A.E."/>
            <person name="Felis G.E."/>
            <person name="de Vos W.M."/>
            <person name="Barrangou R."/>
            <person name="Klaenhammer T.R."/>
            <person name="Caufield P.W."/>
            <person name="Cui Y."/>
            <person name="Zhang H."/>
            <person name="O'Toole P.W."/>
        </authorList>
    </citation>
    <scope>NUCLEOTIDE SEQUENCE [LARGE SCALE GENOMIC DNA]</scope>
    <source>
        <strain evidence="6 7">DSM 20178</strain>
    </source>
</reference>
<dbReference type="PATRIC" id="fig|1423816.3.peg.3093"/>
<keyword evidence="2 4" id="KW-0238">DNA-binding</keyword>
<dbReference type="AlphaFoldDB" id="A0A0R1ESG5"/>
<dbReference type="PRINTS" id="PR00455">
    <property type="entry name" value="HTHTETR"/>
</dbReference>
<name>A0A0R1ESG5_LACZE</name>
<feature type="DNA-binding region" description="H-T-H motif" evidence="4">
    <location>
        <begin position="31"/>
        <end position="50"/>
    </location>
</feature>
<evidence type="ECO:0000256" key="3">
    <source>
        <dbReference type="ARBA" id="ARBA00023163"/>
    </source>
</evidence>
<dbReference type="InterPro" id="IPR050109">
    <property type="entry name" value="HTH-type_TetR-like_transc_reg"/>
</dbReference>
<evidence type="ECO:0000259" key="5">
    <source>
        <dbReference type="PROSITE" id="PS50977"/>
    </source>
</evidence>
<dbReference type="EMBL" id="AZCT01000009">
    <property type="protein sequence ID" value="KRK12221.1"/>
    <property type="molecule type" value="Genomic_DNA"/>
</dbReference>
<dbReference type="PANTHER" id="PTHR30055">
    <property type="entry name" value="HTH-TYPE TRANSCRIPTIONAL REGULATOR RUTR"/>
    <property type="match status" value="1"/>
</dbReference>
<evidence type="ECO:0000256" key="1">
    <source>
        <dbReference type="ARBA" id="ARBA00023015"/>
    </source>
</evidence>
<feature type="domain" description="HTH tetR-type" evidence="5">
    <location>
        <begin position="8"/>
        <end position="68"/>
    </location>
</feature>
<protein>
    <submittedName>
        <fullName evidence="6">Transcriptional regulator</fullName>
    </submittedName>
</protein>
<dbReference type="Proteomes" id="UP000051984">
    <property type="component" value="Unassembled WGS sequence"/>
</dbReference>
<dbReference type="InterPro" id="IPR009057">
    <property type="entry name" value="Homeodomain-like_sf"/>
</dbReference>
<gene>
    <name evidence="6" type="ORF">FD51_GL002977</name>
</gene>
<evidence type="ECO:0000313" key="7">
    <source>
        <dbReference type="Proteomes" id="UP000051984"/>
    </source>
</evidence>
<dbReference type="Gene3D" id="1.10.10.60">
    <property type="entry name" value="Homeodomain-like"/>
    <property type="match status" value="1"/>
</dbReference>
<dbReference type="RefSeq" id="WP_010491370.1">
    <property type="nucleotide sequence ID" value="NZ_AZCT01000009.1"/>
</dbReference>
<accession>A0A0R1ESG5</accession>
<evidence type="ECO:0000313" key="6">
    <source>
        <dbReference type="EMBL" id="KRK12221.1"/>
    </source>
</evidence>